<name>A0A382VFS2_9ZZZZ</name>
<evidence type="ECO:0000256" key="1">
    <source>
        <dbReference type="SAM" id="MobiDB-lite"/>
    </source>
</evidence>
<reference evidence="2" key="1">
    <citation type="submission" date="2018-05" db="EMBL/GenBank/DDBJ databases">
        <authorList>
            <person name="Lanie J.A."/>
            <person name="Ng W.-L."/>
            <person name="Kazmierczak K.M."/>
            <person name="Andrzejewski T.M."/>
            <person name="Davidsen T.M."/>
            <person name="Wayne K.J."/>
            <person name="Tettelin H."/>
            <person name="Glass J.I."/>
            <person name="Rusch D."/>
            <person name="Podicherti R."/>
            <person name="Tsui H.-C.T."/>
            <person name="Winkler M.E."/>
        </authorList>
    </citation>
    <scope>NUCLEOTIDE SEQUENCE</scope>
</reference>
<gene>
    <name evidence="2" type="ORF">METZ01_LOCUS398193</name>
</gene>
<feature type="region of interest" description="Disordered" evidence="1">
    <location>
        <begin position="1"/>
        <end position="23"/>
    </location>
</feature>
<proteinExistence type="predicted"/>
<dbReference type="EMBL" id="UINC01151623">
    <property type="protein sequence ID" value="SVD45339.1"/>
    <property type="molecule type" value="Genomic_DNA"/>
</dbReference>
<evidence type="ECO:0000313" key="2">
    <source>
        <dbReference type="EMBL" id="SVD45339.1"/>
    </source>
</evidence>
<dbReference type="AlphaFoldDB" id="A0A382VFS2"/>
<accession>A0A382VFS2</accession>
<feature type="non-terminal residue" evidence="2">
    <location>
        <position position="23"/>
    </location>
</feature>
<protein>
    <submittedName>
        <fullName evidence="2">Uncharacterized protein</fullName>
    </submittedName>
</protein>
<sequence>MKITNVKAIPTGSPKLDGSGFDR</sequence>
<organism evidence="2">
    <name type="scientific">marine metagenome</name>
    <dbReference type="NCBI Taxonomy" id="408172"/>
    <lineage>
        <taxon>unclassified sequences</taxon>
        <taxon>metagenomes</taxon>
        <taxon>ecological metagenomes</taxon>
    </lineage>
</organism>